<dbReference type="InterPro" id="IPR045886">
    <property type="entry name" value="ThiF/MoeB/HesA"/>
</dbReference>
<comment type="subcellular location">
    <subcellularLocation>
        <location evidence="1">Membrane</location>
        <topology evidence="1">Single-pass membrane protein</topology>
    </subcellularLocation>
</comment>
<evidence type="ECO:0000256" key="3">
    <source>
        <dbReference type="ARBA" id="ARBA00022598"/>
    </source>
</evidence>
<evidence type="ECO:0000256" key="9">
    <source>
        <dbReference type="ARBA" id="ARBA00074884"/>
    </source>
</evidence>
<dbReference type="InterPro" id="IPR035985">
    <property type="entry name" value="Ubiquitin-activating_enz"/>
</dbReference>
<dbReference type="GO" id="GO:0008641">
    <property type="term" value="F:ubiquitin-like modifier activating enzyme activity"/>
    <property type="evidence" value="ECO:0007669"/>
    <property type="project" value="InterPro"/>
</dbReference>
<evidence type="ECO:0000259" key="11">
    <source>
        <dbReference type="Pfam" id="PF00899"/>
    </source>
</evidence>
<evidence type="ECO:0000256" key="5">
    <source>
        <dbReference type="ARBA" id="ARBA00022741"/>
    </source>
</evidence>
<sequence length="265" mass="28518">MSEAYQMRFGGIGRLYGRNALSLFAQSHVMVIGIGGVGTWAAEALARSGIGHLSLVDLDDICITNTNRQTHALSSTIGESKVEVMAERITAINPECKVAQFEDFVSSDNLAQVLASKPDYVVDCIDSVAAKVALIAYCKRYKIKLISVGGAGGQMDPTQVQVCDLAKSYQDPLLAKVRNQLRRDHGFSKNPKRKFSVECVFSTEQLTYPSADGQVCQQKPQNGGSMRMDCASGFGAVTPVTGTFGFVAASRVLAKLAKRAESTHN</sequence>
<keyword evidence="13" id="KW-1185">Reference proteome</keyword>
<dbReference type="InterPro" id="IPR000594">
    <property type="entry name" value="ThiF_NAD_FAD-bd"/>
</dbReference>
<keyword evidence="5" id="KW-0547">Nucleotide-binding</keyword>
<dbReference type="GO" id="GO:0016020">
    <property type="term" value="C:membrane"/>
    <property type="evidence" value="ECO:0007669"/>
    <property type="project" value="UniProtKB-SubCell"/>
</dbReference>
<keyword evidence="8" id="KW-0472">Membrane</keyword>
<dbReference type="NCBIfam" id="NF011696">
    <property type="entry name" value="PRK15116.1"/>
    <property type="match status" value="1"/>
</dbReference>
<evidence type="ECO:0000256" key="10">
    <source>
        <dbReference type="ARBA" id="ARBA00083375"/>
    </source>
</evidence>
<dbReference type="CDD" id="cd00755">
    <property type="entry name" value="YgdL_like"/>
    <property type="match status" value="1"/>
</dbReference>
<organism evidence="12 13">
    <name type="scientific">Paraferrimonas sedimenticola</name>
    <dbReference type="NCBI Taxonomy" id="375674"/>
    <lineage>
        <taxon>Bacteria</taxon>
        <taxon>Pseudomonadati</taxon>
        <taxon>Pseudomonadota</taxon>
        <taxon>Gammaproteobacteria</taxon>
        <taxon>Alteromonadales</taxon>
        <taxon>Ferrimonadaceae</taxon>
        <taxon>Paraferrimonas</taxon>
    </lineage>
</organism>
<keyword evidence="4" id="KW-0812">Transmembrane</keyword>
<dbReference type="PANTHER" id="PTHR43267">
    <property type="entry name" value="TRNA THREONYLCARBAMOYLADENOSINE DEHYDRATASE"/>
    <property type="match status" value="1"/>
</dbReference>
<dbReference type="AlphaFoldDB" id="A0AA37RYY5"/>
<keyword evidence="6" id="KW-0067">ATP-binding</keyword>
<dbReference type="Proteomes" id="UP001161422">
    <property type="component" value="Unassembled WGS sequence"/>
</dbReference>
<keyword evidence="3" id="KW-0436">Ligase</keyword>
<evidence type="ECO:0000256" key="6">
    <source>
        <dbReference type="ARBA" id="ARBA00022840"/>
    </source>
</evidence>
<evidence type="ECO:0000313" key="13">
    <source>
        <dbReference type="Proteomes" id="UP001161422"/>
    </source>
</evidence>
<protein>
    <recommendedName>
        <fullName evidence="9">tRNA threonylcarbamoyladenosine dehydratase</fullName>
    </recommendedName>
    <alternativeName>
        <fullName evidence="10">t(6)A37 dehydratase</fullName>
    </alternativeName>
</protein>
<dbReference type="Pfam" id="PF00899">
    <property type="entry name" value="ThiF"/>
    <property type="match status" value="1"/>
</dbReference>
<dbReference type="EMBL" id="BSNC01000006">
    <property type="protein sequence ID" value="GLP97292.1"/>
    <property type="molecule type" value="Genomic_DNA"/>
</dbReference>
<evidence type="ECO:0000313" key="12">
    <source>
        <dbReference type="EMBL" id="GLP97292.1"/>
    </source>
</evidence>
<evidence type="ECO:0000256" key="8">
    <source>
        <dbReference type="ARBA" id="ARBA00023136"/>
    </source>
</evidence>
<dbReference type="GO" id="GO:0005524">
    <property type="term" value="F:ATP binding"/>
    <property type="evidence" value="ECO:0007669"/>
    <property type="project" value="UniProtKB-KW"/>
</dbReference>
<reference evidence="12" key="1">
    <citation type="journal article" date="2014" name="Int. J. Syst. Evol. Microbiol.">
        <title>Complete genome sequence of Corynebacterium casei LMG S-19264T (=DSM 44701T), isolated from a smear-ripened cheese.</title>
        <authorList>
            <consortium name="US DOE Joint Genome Institute (JGI-PGF)"/>
            <person name="Walter F."/>
            <person name="Albersmeier A."/>
            <person name="Kalinowski J."/>
            <person name="Ruckert C."/>
        </authorList>
    </citation>
    <scope>NUCLEOTIDE SEQUENCE</scope>
    <source>
        <strain evidence="12">NBRC 101628</strain>
    </source>
</reference>
<keyword evidence="7" id="KW-1133">Transmembrane helix</keyword>
<proteinExistence type="inferred from homology"/>
<evidence type="ECO:0000256" key="1">
    <source>
        <dbReference type="ARBA" id="ARBA00004167"/>
    </source>
</evidence>
<evidence type="ECO:0000256" key="7">
    <source>
        <dbReference type="ARBA" id="ARBA00022989"/>
    </source>
</evidence>
<reference evidence="12" key="2">
    <citation type="submission" date="2023-01" db="EMBL/GenBank/DDBJ databases">
        <title>Draft genome sequence of Paraferrimonas sedimenticola strain NBRC 101628.</title>
        <authorList>
            <person name="Sun Q."/>
            <person name="Mori K."/>
        </authorList>
    </citation>
    <scope>NUCLEOTIDE SEQUENCE</scope>
    <source>
        <strain evidence="12">NBRC 101628</strain>
    </source>
</reference>
<feature type="domain" description="THIF-type NAD/FAD binding fold" evidence="11">
    <location>
        <begin position="20"/>
        <end position="262"/>
    </location>
</feature>
<dbReference type="PANTHER" id="PTHR43267:SF1">
    <property type="entry name" value="TRNA THREONYLCARBAMOYLADENOSINE DEHYDRATASE"/>
    <property type="match status" value="1"/>
</dbReference>
<evidence type="ECO:0000256" key="2">
    <source>
        <dbReference type="ARBA" id="ARBA00009919"/>
    </source>
</evidence>
<dbReference type="GO" id="GO:0061503">
    <property type="term" value="F:tRNA threonylcarbamoyladenosine dehydratase"/>
    <property type="evidence" value="ECO:0007669"/>
    <property type="project" value="TreeGrafter"/>
</dbReference>
<dbReference type="GO" id="GO:0061504">
    <property type="term" value="P:cyclic threonylcarbamoyladenosine biosynthetic process"/>
    <property type="evidence" value="ECO:0007669"/>
    <property type="project" value="TreeGrafter"/>
</dbReference>
<gene>
    <name evidence="12" type="ORF">GCM10007895_25990</name>
</gene>
<dbReference type="SUPFAM" id="SSF69572">
    <property type="entry name" value="Activating enzymes of the ubiquitin-like proteins"/>
    <property type="match status" value="1"/>
</dbReference>
<accession>A0AA37RYY5</accession>
<dbReference type="RefSeq" id="WP_095505023.1">
    <property type="nucleotide sequence ID" value="NZ_BSNC01000006.1"/>
</dbReference>
<comment type="caution">
    <text evidence="12">The sequence shown here is derived from an EMBL/GenBank/DDBJ whole genome shotgun (WGS) entry which is preliminary data.</text>
</comment>
<name>A0AA37RYY5_9GAMM</name>
<evidence type="ECO:0000256" key="4">
    <source>
        <dbReference type="ARBA" id="ARBA00022692"/>
    </source>
</evidence>
<comment type="similarity">
    <text evidence="2">Belongs to the HesA/MoeB/ThiF family.</text>
</comment>
<dbReference type="Gene3D" id="3.40.50.720">
    <property type="entry name" value="NAD(P)-binding Rossmann-like Domain"/>
    <property type="match status" value="1"/>
</dbReference>
<dbReference type="FunFam" id="3.40.50.720:FF:000096">
    <property type="entry name" value="tRNA cyclic N6-threonylcarbamoyladenosine(37) synthase TcdA"/>
    <property type="match status" value="1"/>
</dbReference>